<comment type="caution">
    <text evidence="5">The sequence shown here is derived from an EMBL/GenBank/DDBJ whole genome shotgun (WGS) entry which is preliminary data.</text>
</comment>
<feature type="domain" description="HTH gntR-type" evidence="4">
    <location>
        <begin position="10"/>
        <end position="78"/>
    </location>
</feature>
<evidence type="ECO:0000256" key="1">
    <source>
        <dbReference type="ARBA" id="ARBA00023015"/>
    </source>
</evidence>
<gene>
    <name evidence="5" type="ORF">H8S02_10285</name>
</gene>
<keyword evidence="6" id="KW-1185">Reference proteome</keyword>
<dbReference type="PANTHER" id="PTHR38445:SF9">
    <property type="entry name" value="HTH-TYPE TRANSCRIPTIONAL REPRESSOR YTRA"/>
    <property type="match status" value="1"/>
</dbReference>
<dbReference type="PANTHER" id="PTHR38445">
    <property type="entry name" value="HTH-TYPE TRANSCRIPTIONAL REPRESSOR YTRA"/>
    <property type="match status" value="1"/>
</dbReference>
<evidence type="ECO:0000256" key="3">
    <source>
        <dbReference type="ARBA" id="ARBA00023163"/>
    </source>
</evidence>
<proteinExistence type="predicted"/>
<evidence type="ECO:0000313" key="5">
    <source>
        <dbReference type="EMBL" id="MBC5696328.1"/>
    </source>
</evidence>
<dbReference type="RefSeq" id="WP_118686415.1">
    <property type="nucleotide sequence ID" value="NZ_JACOPK010000009.1"/>
</dbReference>
<evidence type="ECO:0000313" key="6">
    <source>
        <dbReference type="Proteomes" id="UP000641741"/>
    </source>
</evidence>
<dbReference type="EMBL" id="JACOPK010000009">
    <property type="protein sequence ID" value="MBC5696328.1"/>
    <property type="molecule type" value="Genomic_DNA"/>
</dbReference>
<keyword evidence="1" id="KW-0805">Transcription regulation</keyword>
<dbReference type="InterPro" id="IPR000524">
    <property type="entry name" value="Tscrpt_reg_HTH_GntR"/>
</dbReference>
<reference evidence="5 6" key="1">
    <citation type="submission" date="2020-08" db="EMBL/GenBank/DDBJ databases">
        <title>Genome public.</title>
        <authorList>
            <person name="Liu C."/>
            <person name="Sun Q."/>
        </authorList>
    </citation>
    <scope>NUCLEOTIDE SEQUENCE [LARGE SCALE GENOMIC DNA]</scope>
    <source>
        <strain evidence="5 6">M2</strain>
    </source>
</reference>
<keyword evidence="3" id="KW-0804">Transcription</keyword>
<name>A0ABR7GPS7_9FIRM</name>
<dbReference type="Gene3D" id="1.10.10.10">
    <property type="entry name" value="Winged helix-like DNA-binding domain superfamily/Winged helix DNA-binding domain"/>
    <property type="match status" value="1"/>
</dbReference>
<organism evidence="5 6">
    <name type="scientific">Agathobaculum hominis</name>
    <dbReference type="NCBI Taxonomy" id="2763014"/>
    <lineage>
        <taxon>Bacteria</taxon>
        <taxon>Bacillati</taxon>
        <taxon>Bacillota</taxon>
        <taxon>Clostridia</taxon>
        <taxon>Eubacteriales</taxon>
        <taxon>Butyricicoccaceae</taxon>
        <taxon>Agathobaculum</taxon>
    </lineage>
</organism>
<dbReference type="Proteomes" id="UP000641741">
    <property type="component" value="Unassembled WGS sequence"/>
</dbReference>
<dbReference type="CDD" id="cd07377">
    <property type="entry name" value="WHTH_GntR"/>
    <property type="match status" value="1"/>
</dbReference>
<dbReference type="InterPro" id="IPR036388">
    <property type="entry name" value="WH-like_DNA-bd_sf"/>
</dbReference>
<sequence length="122" mass="13580">MVKIDYRDGRPIYEQVADGIEELALRGALPAETQLPSVRQFAMELSINPNTIQRAYGELERRGVIYAAKGRGNFVSDVGDRREERLREVRAEMTALAGKARSLGADDAQLTAWVTQKGEDSK</sequence>
<dbReference type="SUPFAM" id="SSF46785">
    <property type="entry name" value="Winged helix' DNA-binding domain"/>
    <property type="match status" value="1"/>
</dbReference>
<dbReference type="InterPro" id="IPR036390">
    <property type="entry name" value="WH_DNA-bd_sf"/>
</dbReference>
<accession>A0ABR7GPS7</accession>
<dbReference type="Pfam" id="PF00392">
    <property type="entry name" value="GntR"/>
    <property type="match status" value="1"/>
</dbReference>
<protein>
    <submittedName>
        <fullName evidence="5">GntR family transcriptional regulator</fullName>
    </submittedName>
</protein>
<dbReference type="PROSITE" id="PS50949">
    <property type="entry name" value="HTH_GNTR"/>
    <property type="match status" value="1"/>
</dbReference>
<dbReference type="SMART" id="SM00345">
    <property type="entry name" value="HTH_GNTR"/>
    <property type="match status" value="1"/>
</dbReference>
<evidence type="ECO:0000259" key="4">
    <source>
        <dbReference type="PROSITE" id="PS50949"/>
    </source>
</evidence>
<keyword evidence="2" id="KW-0238">DNA-binding</keyword>
<evidence type="ECO:0000256" key="2">
    <source>
        <dbReference type="ARBA" id="ARBA00023125"/>
    </source>
</evidence>